<feature type="signal peptide" evidence="1">
    <location>
        <begin position="1"/>
        <end position="19"/>
    </location>
</feature>
<protein>
    <submittedName>
        <fullName evidence="2">Uncharacterized protein</fullName>
    </submittedName>
</protein>
<reference evidence="2 3" key="1">
    <citation type="submission" date="2023-03" db="EMBL/GenBank/DDBJ databases">
        <title>High recombination rates correlate with genetic variation in Cardiocondyla obscurior ants.</title>
        <authorList>
            <person name="Errbii M."/>
        </authorList>
    </citation>
    <scope>NUCLEOTIDE SEQUENCE [LARGE SCALE GENOMIC DNA]</scope>
    <source>
        <strain evidence="2">Alpha-2009</strain>
        <tissue evidence="2">Whole body</tissue>
    </source>
</reference>
<gene>
    <name evidence="2" type="ORF">PUN28_014828</name>
</gene>
<keyword evidence="3" id="KW-1185">Reference proteome</keyword>
<dbReference type="Proteomes" id="UP001430953">
    <property type="component" value="Unassembled WGS sequence"/>
</dbReference>
<evidence type="ECO:0000256" key="1">
    <source>
        <dbReference type="SAM" id="SignalP"/>
    </source>
</evidence>
<dbReference type="AlphaFoldDB" id="A0AAW2F1N4"/>
<evidence type="ECO:0000313" key="3">
    <source>
        <dbReference type="Proteomes" id="UP001430953"/>
    </source>
</evidence>
<comment type="caution">
    <text evidence="2">The sequence shown here is derived from an EMBL/GenBank/DDBJ whole genome shotgun (WGS) entry which is preliminary data.</text>
</comment>
<feature type="chain" id="PRO_5043452785" evidence="1">
    <location>
        <begin position="20"/>
        <end position="192"/>
    </location>
</feature>
<accession>A0AAW2F1N4</accession>
<sequence length="192" mass="22674">MQFKSKLTKTINLIFLCLATHHVNPIGKTCVFTDKILKYYEIVGVHVPYVRIDKKAICGRAKAITSLARENLSSSRWQDCQLNKLRCGLREKKRWRKLHTKGRVASISSFVDASQDSSACPDKKPHIYAIGMFPRYFTYDYYLSSVLKLEKKKKRRSRLFHKFRNLSQIYSSQFKCEDARRRCRIKKSKMYF</sequence>
<evidence type="ECO:0000313" key="2">
    <source>
        <dbReference type="EMBL" id="KAL0107817.1"/>
    </source>
</evidence>
<keyword evidence="1" id="KW-0732">Signal</keyword>
<organism evidence="2 3">
    <name type="scientific">Cardiocondyla obscurior</name>
    <dbReference type="NCBI Taxonomy" id="286306"/>
    <lineage>
        <taxon>Eukaryota</taxon>
        <taxon>Metazoa</taxon>
        <taxon>Ecdysozoa</taxon>
        <taxon>Arthropoda</taxon>
        <taxon>Hexapoda</taxon>
        <taxon>Insecta</taxon>
        <taxon>Pterygota</taxon>
        <taxon>Neoptera</taxon>
        <taxon>Endopterygota</taxon>
        <taxon>Hymenoptera</taxon>
        <taxon>Apocrita</taxon>
        <taxon>Aculeata</taxon>
        <taxon>Formicoidea</taxon>
        <taxon>Formicidae</taxon>
        <taxon>Myrmicinae</taxon>
        <taxon>Cardiocondyla</taxon>
    </lineage>
</organism>
<proteinExistence type="predicted"/>
<name>A0AAW2F1N4_9HYME</name>
<dbReference type="EMBL" id="JADYXP020000016">
    <property type="protein sequence ID" value="KAL0107817.1"/>
    <property type="molecule type" value="Genomic_DNA"/>
</dbReference>